<dbReference type="EC" id="6.3.2.6" evidence="3 11"/>
<dbReference type="GO" id="GO:0009236">
    <property type="term" value="P:cobalamin biosynthetic process"/>
    <property type="evidence" value="ECO:0007669"/>
    <property type="project" value="InterPro"/>
</dbReference>
<dbReference type="SUPFAM" id="SSF56104">
    <property type="entry name" value="SAICAR synthase-like"/>
    <property type="match status" value="1"/>
</dbReference>
<keyword evidence="6 11" id="KW-0547">Nucleotide-binding</keyword>
<gene>
    <name evidence="11" type="primary">purC</name>
    <name evidence="13" type="ORF">GGC33_05125</name>
</gene>
<dbReference type="InterPro" id="IPR028923">
    <property type="entry name" value="SAICAR_synt/ADE2_N"/>
</dbReference>
<reference evidence="13 14" key="1">
    <citation type="submission" date="2019-11" db="EMBL/GenBank/DDBJ databases">
        <title>Isolation of a new High Light Tolerant Cyanobacteria.</title>
        <authorList>
            <person name="Dobson Z."/>
            <person name="Vaughn N."/>
            <person name="Vaughn M."/>
            <person name="Fromme P."/>
            <person name="Mazor Y."/>
        </authorList>
    </citation>
    <scope>NUCLEOTIDE SEQUENCE [LARGE SCALE GENOMIC DNA]</scope>
    <source>
        <strain evidence="13 14">0216</strain>
    </source>
</reference>
<dbReference type="InterPro" id="IPR001636">
    <property type="entry name" value="SAICAR_synth"/>
</dbReference>
<dbReference type="Pfam" id="PF01259">
    <property type="entry name" value="SAICAR_synt"/>
    <property type="match status" value="1"/>
</dbReference>
<dbReference type="FunFam" id="3.30.470.20:FF:000006">
    <property type="entry name" value="Phosphoribosylaminoimidazole-succinocarboxamide synthase"/>
    <property type="match status" value="1"/>
</dbReference>
<evidence type="ECO:0000256" key="10">
    <source>
        <dbReference type="ARBA" id="ARBA00048475"/>
    </source>
</evidence>
<protein>
    <recommendedName>
        <fullName evidence="4 11">Phosphoribosylaminoimidazole-succinocarboxamide synthase</fullName>
        <ecNumber evidence="3 11">6.3.2.6</ecNumber>
    </recommendedName>
    <alternativeName>
        <fullName evidence="9 11">SAICAR synthetase</fullName>
    </alternativeName>
</protein>
<evidence type="ECO:0000256" key="3">
    <source>
        <dbReference type="ARBA" id="ARBA00012217"/>
    </source>
</evidence>
<evidence type="ECO:0000313" key="13">
    <source>
        <dbReference type="EMBL" id="MTF38303.1"/>
    </source>
</evidence>
<comment type="catalytic activity">
    <reaction evidence="10 11">
        <text>5-amino-1-(5-phospho-D-ribosyl)imidazole-4-carboxylate + L-aspartate + ATP = (2S)-2-[5-amino-1-(5-phospho-beta-D-ribosyl)imidazole-4-carboxamido]succinate + ADP + phosphate + 2 H(+)</text>
        <dbReference type="Rhea" id="RHEA:22628"/>
        <dbReference type="ChEBI" id="CHEBI:15378"/>
        <dbReference type="ChEBI" id="CHEBI:29991"/>
        <dbReference type="ChEBI" id="CHEBI:30616"/>
        <dbReference type="ChEBI" id="CHEBI:43474"/>
        <dbReference type="ChEBI" id="CHEBI:58443"/>
        <dbReference type="ChEBI" id="CHEBI:77657"/>
        <dbReference type="ChEBI" id="CHEBI:456216"/>
        <dbReference type="EC" id="6.3.2.6"/>
    </reaction>
</comment>
<comment type="caution">
    <text evidence="13">The sequence shown here is derived from an EMBL/GenBank/DDBJ whole genome shotgun (WGS) entry which is preliminary data.</text>
</comment>
<feature type="domain" description="SAICAR synthetase/ADE2 N-terminal" evidence="12">
    <location>
        <begin position="7"/>
        <end position="237"/>
    </location>
</feature>
<dbReference type="Proteomes" id="UP000437131">
    <property type="component" value="Unassembled WGS sequence"/>
</dbReference>
<proteinExistence type="inferred from homology"/>
<dbReference type="HAMAP" id="MF_00137">
    <property type="entry name" value="SAICAR_synth"/>
    <property type="match status" value="1"/>
</dbReference>
<evidence type="ECO:0000256" key="2">
    <source>
        <dbReference type="ARBA" id="ARBA00010190"/>
    </source>
</evidence>
<dbReference type="AlphaFoldDB" id="A0A844GRY2"/>
<evidence type="ECO:0000313" key="14">
    <source>
        <dbReference type="Proteomes" id="UP000437131"/>
    </source>
</evidence>
<name>A0A844GRY2_9CHRO</name>
<evidence type="ECO:0000256" key="1">
    <source>
        <dbReference type="ARBA" id="ARBA00004672"/>
    </source>
</evidence>
<evidence type="ECO:0000256" key="4">
    <source>
        <dbReference type="ARBA" id="ARBA00016460"/>
    </source>
</evidence>
<dbReference type="Gene3D" id="3.30.470.20">
    <property type="entry name" value="ATP-grasp fold, B domain"/>
    <property type="match status" value="1"/>
</dbReference>
<dbReference type="PANTHER" id="PTHR43599">
    <property type="entry name" value="MULTIFUNCTIONAL PROTEIN ADE2"/>
    <property type="match status" value="1"/>
</dbReference>
<evidence type="ECO:0000256" key="11">
    <source>
        <dbReference type="HAMAP-Rule" id="MF_00137"/>
    </source>
</evidence>
<comment type="similarity">
    <text evidence="2 11">Belongs to the SAICAR synthetase family.</text>
</comment>
<organism evidence="13 14">
    <name type="scientific">Cyanobacterium aponinum 0216</name>
    <dbReference type="NCBI Taxonomy" id="2676140"/>
    <lineage>
        <taxon>Bacteria</taxon>
        <taxon>Bacillati</taxon>
        <taxon>Cyanobacteriota</taxon>
        <taxon>Cyanophyceae</taxon>
        <taxon>Oscillatoriophycideae</taxon>
        <taxon>Chroococcales</taxon>
        <taxon>Geminocystaceae</taxon>
        <taxon>Cyanobacterium</taxon>
    </lineage>
</organism>
<dbReference type="GO" id="GO:0006189">
    <property type="term" value="P:'de novo' IMP biosynthetic process"/>
    <property type="evidence" value="ECO:0007669"/>
    <property type="project" value="UniProtKB-UniRule"/>
</dbReference>
<dbReference type="InterPro" id="IPR050089">
    <property type="entry name" value="SAICAR_synthetase"/>
</dbReference>
<dbReference type="CDD" id="cd01415">
    <property type="entry name" value="SAICAR_synt_PurC"/>
    <property type="match status" value="1"/>
</dbReference>
<keyword evidence="7 11" id="KW-0658">Purine biosynthesis</keyword>
<keyword evidence="8 11" id="KW-0067">ATP-binding</keyword>
<dbReference type="GO" id="GO:0005524">
    <property type="term" value="F:ATP binding"/>
    <property type="evidence" value="ECO:0007669"/>
    <property type="project" value="UniProtKB-KW"/>
</dbReference>
<dbReference type="PROSITE" id="PS01058">
    <property type="entry name" value="SAICAR_SYNTHETASE_2"/>
    <property type="match status" value="1"/>
</dbReference>
<dbReference type="PROSITE" id="PS01057">
    <property type="entry name" value="SAICAR_SYNTHETASE_1"/>
    <property type="match status" value="1"/>
</dbReference>
<dbReference type="Gene3D" id="3.30.200.20">
    <property type="entry name" value="Phosphorylase Kinase, domain 1"/>
    <property type="match status" value="1"/>
</dbReference>
<dbReference type="RefSeq" id="WP_015220473.1">
    <property type="nucleotide sequence ID" value="NZ_WMIA01000004.1"/>
</dbReference>
<evidence type="ECO:0000256" key="6">
    <source>
        <dbReference type="ARBA" id="ARBA00022741"/>
    </source>
</evidence>
<evidence type="ECO:0000256" key="7">
    <source>
        <dbReference type="ARBA" id="ARBA00022755"/>
    </source>
</evidence>
<evidence type="ECO:0000256" key="5">
    <source>
        <dbReference type="ARBA" id="ARBA00022598"/>
    </source>
</evidence>
<sequence>MSTSAQKLYEGKAKIVYATEKEQEYLTYFKDDATAFNAQKKGTIVGKGEINCTVSSALLKWLESKGIPTHFIDQPSSREMLVKAVKIIPLEVVVRNIAAGSLCKQTGLNQGEKLPFPLVEFYLKNDELGDPLLTRDRLSILNIIPSEQIEQLKQYALQINQHLQEFFQSCQITLVDFKLEFGFDSENNIILADEISPDTCRLWDELEQDKQKRVLDKDRFRQDLGKIESAYQEVQQRVLTQIEKLKNS</sequence>
<dbReference type="GO" id="GO:0004639">
    <property type="term" value="F:phosphoribosylaminoimidazolesuccinocarboxamide synthase activity"/>
    <property type="evidence" value="ECO:0007669"/>
    <property type="project" value="UniProtKB-UniRule"/>
</dbReference>
<dbReference type="InterPro" id="IPR033934">
    <property type="entry name" value="SAICAR_synt_PurC"/>
</dbReference>
<dbReference type="PANTHER" id="PTHR43599:SF3">
    <property type="entry name" value="SI:DKEY-6E2.2"/>
    <property type="match status" value="1"/>
</dbReference>
<dbReference type="EMBL" id="WMIA01000004">
    <property type="protein sequence ID" value="MTF38303.1"/>
    <property type="molecule type" value="Genomic_DNA"/>
</dbReference>
<evidence type="ECO:0000259" key="12">
    <source>
        <dbReference type="Pfam" id="PF01259"/>
    </source>
</evidence>
<dbReference type="InterPro" id="IPR018236">
    <property type="entry name" value="SAICAR_synthetase_CS"/>
</dbReference>
<dbReference type="NCBIfam" id="TIGR00081">
    <property type="entry name" value="purC"/>
    <property type="match status" value="1"/>
</dbReference>
<dbReference type="UniPathway" id="UPA00074">
    <property type="reaction ID" value="UER00131"/>
</dbReference>
<evidence type="ECO:0000256" key="9">
    <source>
        <dbReference type="ARBA" id="ARBA00030409"/>
    </source>
</evidence>
<evidence type="ECO:0000256" key="8">
    <source>
        <dbReference type="ARBA" id="ARBA00022840"/>
    </source>
</evidence>
<accession>A0A844GRY2</accession>
<keyword evidence="5 11" id="KW-0436">Ligase</keyword>
<comment type="pathway">
    <text evidence="1 11">Purine metabolism; IMP biosynthesis via de novo pathway; 5-amino-1-(5-phospho-D-ribosyl)imidazole-4-carboxamide from 5-amino-1-(5-phospho-D-ribosyl)imidazole-4-carboxylate: step 1/2.</text>
</comment>